<comment type="subcellular location">
    <subcellularLocation>
        <location evidence="1">Cell membrane</location>
        <topology evidence="1">Multi-pass membrane protein</topology>
    </subcellularLocation>
</comment>
<evidence type="ECO:0000313" key="12">
    <source>
        <dbReference type="Proteomes" id="UP000015105"/>
    </source>
</evidence>
<reference evidence="11" key="5">
    <citation type="journal article" date="2021" name="G3 (Bethesda)">
        <title>Aegilops tauschii genome assembly Aet v5.0 features greater sequence contiguity and improved annotation.</title>
        <authorList>
            <person name="Wang L."/>
            <person name="Zhu T."/>
            <person name="Rodriguez J.C."/>
            <person name="Deal K.R."/>
            <person name="Dubcovsky J."/>
            <person name="McGuire P.E."/>
            <person name="Lux T."/>
            <person name="Spannagl M."/>
            <person name="Mayer K.F.X."/>
            <person name="Baldrich P."/>
            <person name="Meyers B.C."/>
            <person name="Huo N."/>
            <person name="Gu Y.Q."/>
            <person name="Zhou H."/>
            <person name="Devos K.M."/>
            <person name="Bennetzen J.L."/>
            <person name="Unver T."/>
            <person name="Budak H."/>
            <person name="Gulick P.J."/>
            <person name="Galiba G."/>
            <person name="Kalapos B."/>
            <person name="Nelson D.R."/>
            <person name="Li P."/>
            <person name="You F.M."/>
            <person name="Luo M.C."/>
            <person name="Dvorak J."/>
        </authorList>
    </citation>
    <scope>NUCLEOTIDE SEQUENCE [LARGE SCALE GENOMIC DNA]</scope>
    <source>
        <strain evidence="11">cv. AL8/78</strain>
    </source>
</reference>
<protein>
    <recommendedName>
        <fullName evidence="13">Protein RUPTURED POLLEN GRAIN 1</fullName>
    </recommendedName>
</protein>
<dbReference type="GO" id="GO:0005886">
    <property type="term" value="C:plasma membrane"/>
    <property type="evidence" value="ECO:0007669"/>
    <property type="project" value="UniProtKB-SubCell"/>
</dbReference>
<dbReference type="Proteomes" id="UP000015105">
    <property type="component" value="Chromosome 2D"/>
</dbReference>
<feature type="transmembrane region" description="Helical" evidence="10">
    <location>
        <begin position="46"/>
        <end position="65"/>
    </location>
</feature>
<feature type="transmembrane region" description="Helical" evidence="10">
    <location>
        <begin position="6"/>
        <end position="25"/>
    </location>
</feature>
<evidence type="ECO:0000256" key="8">
    <source>
        <dbReference type="ARBA" id="ARBA00022989"/>
    </source>
</evidence>
<dbReference type="InterPro" id="IPR004316">
    <property type="entry name" value="SWEET_rpt"/>
</dbReference>
<evidence type="ECO:0000256" key="9">
    <source>
        <dbReference type="ARBA" id="ARBA00023136"/>
    </source>
</evidence>
<dbReference type="Gramene" id="AET2Gv20070100.4">
    <property type="protein sequence ID" value="AET2Gv20070100.4"/>
    <property type="gene ID" value="AET2Gv20070100"/>
</dbReference>
<evidence type="ECO:0000256" key="6">
    <source>
        <dbReference type="ARBA" id="ARBA00022692"/>
    </source>
</evidence>
<keyword evidence="5" id="KW-0762">Sugar transport</keyword>
<comment type="similarity">
    <text evidence="2">Belongs to the SWEET sugar transporter family.</text>
</comment>
<dbReference type="Gene3D" id="1.20.1280.290">
    <property type="match status" value="1"/>
</dbReference>
<proteinExistence type="inferred from homology"/>
<keyword evidence="3" id="KW-0813">Transport</keyword>
<evidence type="ECO:0000256" key="7">
    <source>
        <dbReference type="ARBA" id="ARBA00022737"/>
    </source>
</evidence>
<dbReference type="AlphaFoldDB" id="A0A453ACJ1"/>
<dbReference type="Pfam" id="PF03083">
    <property type="entry name" value="MtN3_slv"/>
    <property type="match status" value="1"/>
</dbReference>
<reference evidence="12" key="1">
    <citation type="journal article" date="2014" name="Science">
        <title>Ancient hybridizations among the ancestral genomes of bread wheat.</title>
        <authorList>
            <consortium name="International Wheat Genome Sequencing Consortium,"/>
            <person name="Marcussen T."/>
            <person name="Sandve S.R."/>
            <person name="Heier L."/>
            <person name="Spannagl M."/>
            <person name="Pfeifer M."/>
            <person name="Jakobsen K.S."/>
            <person name="Wulff B.B."/>
            <person name="Steuernagel B."/>
            <person name="Mayer K.F."/>
            <person name="Olsen O.A."/>
        </authorList>
    </citation>
    <scope>NUCLEOTIDE SEQUENCE [LARGE SCALE GENOMIC DNA]</scope>
    <source>
        <strain evidence="12">cv. AL8/78</strain>
    </source>
</reference>
<evidence type="ECO:0000313" key="11">
    <source>
        <dbReference type="EnsemblPlants" id="AET2Gv20070100.4"/>
    </source>
</evidence>
<reference evidence="11" key="3">
    <citation type="journal article" date="2017" name="Nature">
        <title>Genome sequence of the progenitor of the wheat D genome Aegilops tauschii.</title>
        <authorList>
            <person name="Luo M.C."/>
            <person name="Gu Y.Q."/>
            <person name="Puiu D."/>
            <person name="Wang H."/>
            <person name="Twardziok S.O."/>
            <person name="Deal K.R."/>
            <person name="Huo N."/>
            <person name="Zhu T."/>
            <person name="Wang L."/>
            <person name="Wang Y."/>
            <person name="McGuire P.E."/>
            <person name="Liu S."/>
            <person name="Long H."/>
            <person name="Ramasamy R.K."/>
            <person name="Rodriguez J.C."/>
            <person name="Van S.L."/>
            <person name="Yuan L."/>
            <person name="Wang Z."/>
            <person name="Xia Z."/>
            <person name="Xiao L."/>
            <person name="Anderson O.D."/>
            <person name="Ouyang S."/>
            <person name="Liang Y."/>
            <person name="Zimin A.V."/>
            <person name="Pertea G."/>
            <person name="Qi P."/>
            <person name="Bennetzen J.L."/>
            <person name="Dai X."/>
            <person name="Dawson M.W."/>
            <person name="Muller H.G."/>
            <person name="Kugler K."/>
            <person name="Rivarola-Duarte L."/>
            <person name="Spannagl M."/>
            <person name="Mayer K.F.X."/>
            <person name="Lu F.H."/>
            <person name="Bevan M.W."/>
            <person name="Leroy P."/>
            <person name="Li P."/>
            <person name="You F.M."/>
            <person name="Sun Q."/>
            <person name="Liu Z."/>
            <person name="Lyons E."/>
            <person name="Wicker T."/>
            <person name="Salzberg S.L."/>
            <person name="Devos K.M."/>
            <person name="Dvorak J."/>
        </authorList>
    </citation>
    <scope>NUCLEOTIDE SEQUENCE [LARGE SCALE GENOMIC DNA]</scope>
    <source>
        <strain evidence="11">cv. AL8/78</strain>
    </source>
</reference>
<organism evidence="11 12">
    <name type="scientific">Aegilops tauschii subsp. strangulata</name>
    <name type="common">Goatgrass</name>
    <dbReference type="NCBI Taxonomy" id="200361"/>
    <lineage>
        <taxon>Eukaryota</taxon>
        <taxon>Viridiplantae</taxon>
        <taxon>Streptophyta</taxon>
        <taxon>Embryophyta</taxon>
        <taxon>Tracheophyta</taxon>
        <taxon>Spermatophyta</taxon>
        <taxon>Magnoliopsida</taxon>
        <taxon>Liliopsida</taxon>
        <taxon>Poales</taxon>
        <taxon>Poaceae</taxon>
        <taxon>BOP clade</taxon>
        <taxon>Pooideae</taxon>
        <taxon>Triticodae</taxon>
        <taxon>Triticeae</taxon>
        <taxon>Triticinae</taxon>
        <taxon>Aegilops</taxon>
    </lineage>
</organism>
<evidence type="ECO:0000256" key="3">
    <source>
        <dbReference type="ARBA" id="ARBA00022448"/>
    </source>
</evidence>
<evidence type="ECO:0000256" key="4">
    <source>
        <dbReference type="ARBA" id="ARBA00022475"/>
    </source>
</evidence>
<evidence type="ECO:0000256" key="10">
    <source>
        <dbReference type="SAM" id="Phobius"/>
    </source>
</evidence>
<dbReference type="PANTHER" id="PTHR10791">
    <property type="entry name" value="RAG1-ACTIVATING PROTEIN 1"/>
    <property type="match status" value="1"/>
</dbReference>
<keyword evidence="7" id="KW-0677">Repeat</keyword>
<evidence type="ECO:0000256" key="1">
    <source>
        <dbReference type="ARBA" id="ARBA00004651"/>
    </source>
</evidence>
<dbReference type="GO" id="GO:0051119">
    <property type="term" value="F:sugar transmembrane transporter activity"/>
    <property type="evidence" value="ECO:0007669"/>
    <property type="project" value="InterPro"/>
</dbReference>
<dbReference type="FunFam" id="1.20.1280.290:FF:000001">
    <property type="entry name" value="Bidirectional sugar transporter SWEET"/>
    <property type="match status" value="1"/>
</dbReference>
<reference evidence="12" key="2">
    <citation type="journal article" date="2017" name="Nat. Plants">
        <title>The Aegilops tauschii genome reveals multiple impacts of transposons.</title>
        <authorList>
            <person name="Zhao G."/>
            <person name="Zou C."/>
            <person name="Li K."/>
            <person name="Wang K."/>
            <person name="Li T."/>
            <person name="Gao L."/>
            <person name="Zhang X."/>
            <person name="Wang H."/>
            <person name="Yang Z."/>
            <person name="Liu X."/>
            <person name="Jiang W."/>
            <person name="Mao L."/>
            <person name="Kong X."/>
            <person name="Jiao Y."/>
            <person name="Jia J."/>
        </authorList>
    </citation>
    <scope>NUCLEOTIDE SEQUENCE [LARGE SCALE GENOMIC DNA]</scope>
    <source>
        <strain evidence="12">cv. AL8/78</strain>
    </source>
</reference>
<keyword evidence="6 10" id="KW-0812">Transmembrane</keyword>
<evidence type="ECO:0008006" key="13">
    <source>
        <dbReference type="Google" id="ProtNLM"/>
    </source>
</evidence>
<keyword evidence="9 10" id="KW-0472">Membrane</keyword>
<dbReference type="EnsemblPlants" id="AET2Gv20070100.4">
    <property type="protein sequence ID" value="AET2Gv20070100.4"/>
    <property type="gene ID" value="AET2Gv20070100"/>
</dbReference>
<feature type="transmembrane region" description="Helical" evidence="10">
    <location>
        <begin position="71"/>
        <end position="95"/>
    </location>
</feature>
<keyword evidence="4" id="KW-1003">Cell membrane</keyword>
<keyword evidence="12" id="KW-1185">Reference proteome</keyword>
<evidence type="ECO:0000256" key="2">
    <source>
        <dbReference type="ARBA" id="ARBA00007809"/>
    </source>
</evidence>
<dbReference type="PANTHER" id="PTHR10791:SF234">
    <property type="entry name" value="BIDIRECTIONAL SUGAR TRANSPORTER SWEET"/>
    <property type="match status" value="1"/>
</dbReference>
<reference evidence="11" key="4">
    <citation type="submission" date="2019-03" db="UniProtKB">
        <authorList>
            <consortium name="EnsemblPlants"/>
        </authorList>
    </citation>
    <scope>IDENTIFICATION</scope>
</reference>
<accession>A0A453ACJ1</accession>
<evidence type="ECO:0000256" key="5">
    <source>
        <dbReference type="ARBA" id="ARBA00022597"/>
    </source>
</evidence>
<sequence>MVSADVARNIVGIIGNVISFGLFLSPVPTFWRIYKAKDVEEFKPDPYLATLMNCLLWFFYGLPIVHPNSTLVLTINGIGLVIEGAYIIIFIIYAAKNTRVPTCHPPNAPHPAYCLFSALVSVQKILLHALTHAMCLCCACSGRCSACWPSRQRSWLPWWPVCSSAPTPMRSAP</sequence>
<name>A0A453ACJ1_AEGTS</name>
<dbReference type="InterPro" id="IPR047664">
    <property type="entry name" value="SWEET"/>
</dbReference>
<keyword evidence="8 10" id="KW-1133">Transmembrane helix</keyword>